<dbReference type="AlphaFoldDB" id="A0A8E2J821"/>
<evidence type="ECO:0000313" key="1">
    <source>
        <dbReference type="EMBL" id="OCH95992.1"/>
    </source>
</evidence>
<accession>A0A8E2J821</accession>
<sequence length="201" mass="22392">MEDAAARPCGRQSVPASIQINQRSLRAFPTRRPRALQILVDSMTHIFILATWDSEARQPVTIRPVDRSLAGVARKSNNHSAISRASKRKLVKPSVMSTRHMLCIYSMLKAELSPSVKRACIVRGLPRMMLLMPSADGFKPYHRESATACPSRAPGRPIYRRGSRDVASTKIRSLLRSGARLSARITGIRSRSAYLNLSEQK</sequence>
<protein>
    <submittedName>
        <fullName evidence="1">Uncharacterized protein</fullName>
    </submittedName>
</protein>
<evidence type="ECO:0000313" key="2">
    <source>
        <dbReference type="Proteomes" id="UP000250043"/>
    </source>
</evidence>
<organism evidence="1 2">
    <name type="scientific">Obba rivulosa</name>
    <dbReference type="NCBI Taxonomy" id="1052685"/>
    <lineage>
        <taxon>Eukaryota</taxon>
        <taxon>Fungi</taxon>
        <taxon>Dikarya</taxon>
        <taxon>Basidiomycota</taxon>
        <taxon>Agaricomycotina</taxon>
        <taxon>Agaricomycetes</taxon>
        <taxon>Polyporales</taxon>
        <taxon>Gelatoporiaceae</taxon>
        <taxon>Obba</taxon>
    </lineage>
</organism>
<dbReference type="EMBL" id="KV722333">
    <property type="protein sequence ID" value="OCH95992.1"/>
    <property type="molecule type" value="Genomic_DNA"/>
</dbReference>
<dbReference type="Proteomes" id="UP000250043">
    <property type="component" value="Unassembled WGS sequence"/>
</dbReference>
<name>A0A8E2J821_9APHY</name>
<proteinExistence type="predicted"/>
<keyword evidence="2" id="KW-1185">Reference proteome</keyword>
<gene>
    <name evidence="1" type="ORF">OBBRIDRAFT_448130</name>
</gene>
<reference evidence="1 2" key="1">
    <citation type="submission" date="2016-07" db="EMBL/GenBank/DDBJ databases">
        <title>Draft genome of the white-rot fungus Obba rivulosa 3A-2.</title>
        <authorList>
            <consortium name="DOE Joint Genome Institute"/>
            <person name="Miettinen O."/>
            <person name="Riley R."/>
            <person name="Acob R."/>
            <person name="Barry K."/>
            <person name="Cullen D."/>
            <person name="De Vries R."/>
            <person name="Hainaut M."/>
            <person name="Hatakka A."/>
            <person name="Henrissat B."/>
            <person name="Hilden K."/>
            <person name="Kuo R."/>
            <person name="Labutti K."/>
            <person name="Lipzen A."/>
            <person name="Makela M.R."/>
            <person name="Sandor L."/>
            <person name="Spatafora J.W."/>
            <person name="Grigoriev I.V."/>
            <person name="Hibbett D.S."/>
        </authorList>
    </citation>
    <scope>NUCLEOTIDE SEQUENCE [LARGE SCALE GENOMIC DNA]</scope>
    <source>
        <strain evidence="1 2">3A-2</strain>
    </source>
</reference>